<evidence type="ECO:0008006" key="2">
    <source>
        <dbReference type="Google" id="ProtNLM"/>
    </source>
</evidence>
<proteinExistence type="predicted"/>
<dbReference type="EMBL" id="BARU01018352">
    <property type="protein sequence ID" value="GAH55459.1"/>
    <property type="molecule type" value="Genomic_DNA"/>
</dbReference>
<feature type="non-terminal residue" evidence="1">
    <location>
        <position position="33"/>
    </location>
</feature>
<dbReference type="AlphaFoldDB" id="X1HNS0"/>
<dbReference type="InterPro" id="IPR029045">
    <property type="entry name" value="ClpP/crotonase-like_dom_sf"/>
</dbReference>
<evidence type="ECO:0000313" key="1">
    <source>
        <dbReference type="EMBL" id="GAH55459.1"/>
    </source>
</evidence>
<sequence>MNFETIKFELQEDGIGILTLNRPDNLNAINFQM</sequence>
<accession>X1HNS0</accession>
<protein>
    <recommendedName>
        <fullName evidence="2">Enoyl-CoA hydratase</fullName>
    </recommendedName>
</protein>
<dbReference type="SUPFAM" id="SSF52096">
    <property type="entry name" value="ClpP/crotonase"/>
    <property type="match status" value="1"/>
</dbReference>
<comment type="caution">
    <text evidence="1">The sequence shown here is derived from an EMBL/GenBank/DDBJ whole genome shotgun (WGS) entry which is preliminary data.</text>
</comment>
<reference evidence="1" key="1">
    <citation type="journal article" date="2014" name="Front. Microbiol.">
        <title>High frequency of phylogenetically diverse reductive dehalogenase-homologous genes in deep subseafloor sedimentary metagenomes.</title>
        <authorList>
            <person name="Kawai M."/>
            <person name="Futagami T."/>
            <person name="Toyoda A."/>
            <person name="Takaki Y."/>
            <person name="Nishi S."/>
            <person name="Hori S."/>
            <person name="Arai W."/>
            <person name="Tsubouchi T."/>
            <person name="Morono Y."/>
            <person name="Uchiyama I."/>
            <person name="Ito T."/>
            <person name="Fujiyama A."/>
            <person name="Inagaki F."/>
            <person name="Takami H."/>
        </authorList>
    </citation>
    <scope>NUCLEOTIDE SEQUENCE</scope>
    <source>
        <strain evidence="1">Expedition CK06-06</strain>
    </source>
</reference>
<organism evidence="1">
    <name type="scientific">marine sediment metagenome</name>
    <dbReference type="NCBI Taxonomy" id="412755"/>
    <lineage>
        <taxon>unclassified sequences</taxon>
        <taxon>metagenomes</taxon>
        <taxon>ecological metagenomes</taxon>
    </lineage>
</organism>
<dbReference type="Gene3D" id="3.90.226.10">
    <property type="entry name" value="2-enoyl-CoA Hydratase, Chain A, domain 1"/>
    <property type="match status" value="1"/>
</dbReference>
<gene>
    <name evidence="1" type="ORF">S03H2_30337</name>
</gene>
<name>X1HNS0_9ZZZZ</name>